<dbReference type="Proteomes" id="UP001464891">
    <property type="component" value="Unassembled WGS sequence"/>
</dbReference>
<name>A0ABV0JFC0_9CYAN</name>
<organism evidence="1 2">
    <name type="scientific">Trichocoleus desertorum GB2-A4</name>
    <dbReference type="NCBI Taxonomy" id="2933944"/>
    <lineage>
        <taxon>Bacteria</taxon>
        <taxon>Bacillati</taxon>
        <taxon>Cyanobacteriota</taxon>
        <taxon>Cyanophyceae</taxon>
        <taxon>Leptolyngbyales</taxon>
        <taxon>Trichocoleusaceae</taxon>
        <taxon>Trichocoleus</taxon>
    </lineage>
</organism>
<dbReference type="RefSeq" id="WP_190441493.1">
    <property type="nucleotide sequence ID" value="NZ_JAMPKM010000031.1"/>
</dbReference>
<dbReference type="EMBL" id="JAMPKM010000031">
    <property type="protein sequence ID" value="MEP0820488.1"/>
    <property type="molecule type" value="Genomic_DNA"/>
</dbReference>
<proteinExistence type="predicted"/>
<evidence type="ECO:0000313" key="2">
    <source>
        <dbReference type="Proteomes" id="UP001464891"/>
    </source>
</evidence>
<protein>
    <submittedName>
        <fullName evidence="1">Uncharacterized protein</fullName>
    </submittedName>
</protein>
<accession>A0ABV0JFC0</accession>
<gene>
    <name evidence="1" type="ORF">NC998_25670</name>
</gene>
<comment type="caution">
    <text evidence="1">The sequence shown here is derived from an EMBL/GenBank/DDBJ whole genome shotgun (WGS) entry which is preliminary data.</text>
</comment>
<evidence type="ECO:0000313" key="1">
    <source>
        <dbReference type="EMBL" id="MEP0820488.1"/>
    </source>
</evidence>
<keyword evidence="2" id="KW-1185">Reference proteome</keyword>
<reference evidence="1 2" key="1">
    <citation type="submission" date="2022-04" db="EMBL/GenBank/DDBJ databases">
        <title>Positive selection, recombination, and allopatry shape intraspecific diversity of widespread and dominant cyanobacteria.</title>
        <authorList>
            <person name="Wei J."/>
            <person name="Shu W."/>
            <person name="Hu C."/>
        </authorList>
    </citation>
    <scope>NUCLEOTIDE SEQUENCE [LARGE SCALE GENOMIC DNA]</scope>
    <source>
        <strain evidence="1 2">GB2-A4</strain>
    </source>
</reference>
<sequence>MTTDQRLDDIDRRLERLTTISEQVVSRFQGIDARTEAIFLALDQLRQRQEASQNQIERLGEEQHNLTGLVGELIQSIDRTASEAAADRAMMQQMQSEVRGLQTENHRILEYLQDQRRGDAGTEN</sequence>